<keyword evidence="4 5" id="KW-0274">FAD</keyword>
<dbReference type="Pfam" id="PF00441">
    <property type="entry name" value="Acyl-CoA_dh_1"/>
    <property type="match status" value="1"/>
</dbReference>
<keyword evidence="5" id="KW-0560">Oxidoreductase</keyword>
<dbReference type="InterPro" id="IPR009075">
    <property type="entry name" value="AcylCo_DH/oxidase_C"/>
</dbReference>
<dbReference type="RefSeq" id="WP_104983491.1">
    <property type="nucleotide sequence ID" value="NZ_CP012673.1"/>
</dbReference>
<dbReference type="Gene3D" id="1.20.140.10">
    <property type="entry name" value="Butyryl-CoA Dehydrogenase, subunit A, domain 3"/>
    <property type="match status" value="1"/>
</dbReference>
<feature type="domain" description="Acyl-CoA dehydrogenase/oxidase C-terminal" evidence="6">
    <location>
        <begin position="286"/>
        <end position="451"/>
    </location>
</feature>
<feature type="domain" description="Acyl-CoA oxidase/dehydrogenase middle" evidence="7">
    <location>
        <begin position="165"/>
        <end position="270"/>
    </location>
</feature>
<evidence type="ECO:0000259" key="8">
    <source>
        <dbReference type="Pfam" id="PF02771"/>
    </source>
</evidence>
<evidence type="ECO:0000256" key="1">
    <source>
        <dbReference type="ARBA" id="ARBA00001974"/>
    </source>
</evidence>
<dbReference type="SUPFAM" id="SSF56645">
    <property type="entry name" value="Acyl-CoA dehydrogenase NM domain-like"/>
    <property type="match status" value="1"/>
</dbReference>
<name>A0A2L0F0G6_SORCE</name>
<feature type="domain" description="Acetyl-CoA dehydrogenase-like C-terminal" evidence="9">
    <location>
        <begin position="471"/>
        <end position="595"/>
    </location>
</feature>
<dbReference type="Gene3D" id="2.40.110.10">
    <property type="entry name" value="Butyryl-CoA Dehydrogenase, subunit A, domain 2"/>
    <property type="match status" value="1"/>
</dbReference>
<evidence type="ECO:0000256" key="2">
    <source>
        <dbReference type="ARBA" id="ARBA00009347"/>
    </source>
</evidence>
<evidence type="ECO:0000313" key="10">
    <source>
        <dbReference type="EMBL" id="AUX45057.1"/>
    </source>
</evidence>
<dbReference type="PANTHER" id="PTHR42803">
    <property type="entry name" value="ACYL-COA DEHYDROGENASE"/>
    <property type="match status" value="1"/>
</dbReference>
<dbReference type="Pfam" id="PF02770">
    <property type="entry name" value="Acyl-CoA_dh_M"/>
    <property type="match status" value="1"/>
</dbReference>
<dbReference type="Proteomes" id="UP000238348">
    <property type="component" value="Chromosome"/>
</dbReference>
<dbReference type="GO" id="GO:0016627">
    <property type="term" value="F:oxidoreductase activity, acting on the CH-CH group of donors"/>
    <property type="evidence" value="ECO:0007669"/>
    <property type="project" value="InterPro"/>
</dbReference>
<dbReference type="EMBL" id="CP012673">
    <property type="protein sequence ID" value="AUX45057.1"/>
    <property type="molecule type" value="Genomic_DNA"/>
</dbReference>
<dbReference type="InterPro" id="IPR006091">
    <property type="entry name" value="Acyl-CoA_Oxase/DH_mid-dom"/>
</dbReference>
<gene>
    <name evidence="10" type="primary">fadE</name>
    <name evidence="10" type="ORF">SOCE26_065380</name>
</gene>
<dbReference type="InterPro" id="IPR052166">
    <property type="entry name" value="Diverse_Acyl-CoA_DH"/>
</dbReference>
<proteinExistence type="inferred from homology"/>
<accession>A0A2L0F0G6</accession>
<evidence type="ECO:0000256" key="5">
    <source>
        <dbReference type="RuleBase" id="RU362125"/>
    </source>
</evidence>
<dbReference type="PANTHER" id="PTHR42803:SF3">
    <property type="entry name" value="ACYL-COA DEHYDROGENASE-RELATED"/>
    <property type="match status" value="1"/>
</dbReference>
<comment type="similarity">
    <text evidence="2 5">Belongs to the acyl-CoA dehydrogenase family.</text>
</comment>
<dbReference type="SUPFAM" id="SSF47203">
    <property type="entry name" value="Acyl-CoA dehydrogenase C-terminal domain-like"/>
    <property type="match status" value="1"/>
</dbReference>
<evidence type="ECO:0000256" key="3">
    <source>
        <dbReference type="ARBA" id="ARBA00022630"/>
    </source>
</evidence>
<dbReference type="OrthoDB" id="9765339at2"/>
<dbReference type="InterPro" id="IPR013786">
    <property type="entry name" value="AcylCoA_DH/ox_N"/>
</dbReference>
<dbReference type="AlphaFoldDB" id="A0A2L0F0G6"/>
<evidence type="ECO:0000259" key="6">
    <source>
        <dbReference type="Pfam" id="PF00441"/>
    </source>
</evidence>
<evidence type="ECO:0000259" key="9">
    <source>
        <dbReference type="Pfam" id="PF12806"/>
    </source>
</evidence>
<keyword evidence="3 5" id="KW-0285">Flavoprotein</keyword>
<dbReference type="InterPro" id="IPR046373">
    <property type="entry name" value="Acyl-CoA_Oxase/DH_mid-dom_sf"/>
</dbReference>
<dbReference type="InterPro" id="IPR025878">
    <property type="entry name" value="Acyl-CoA_dh-like_C_dom"/>
</dbReference>
<evidence type="ECO:0000256" key="4">
    <source>
        <dbReference type="ARBA" id="ARBA00022827"/>
    </source>
</evidence>
<dbReference type="Gene3D" id="1.10.540.10">
    <property type="entry name" value="Acyl-CoA dehydrogenase/oxidase, N-terminal domain"/>
    <property type="match status" value="1"/>
</dbReference>
<dbReference type="GO" id="GO:0050660">
    <property type="term" value="F:flavin adenine dinucleotide binding"/>
    <property type="evidence" value="ECO:0007669"/>
    <property type="project" value="InterPro"/>
</dbReference>
<dbReference type="InterPro" id="IPR036250">
    <property type="entry name" value="AcylCo_DH-like_C"/>
</dbReference>
<dbReference type="Pfam" id="PF02771">
    <property type="entry name" value="Acyl-CoA_dh_N"/>
    <property type="match status" value="1"/>
</dbReference>
<evidence type="ECO:0000259" key="7">
    <source>
        <dbReference type="Pfam" id="PF02770"/>
    </source>
</evidence>
<dbReference type="InterPro" id="IPR009100">
    <property type="entry name" value="AcylCoA_DH/oxidase_NM_dom_sf"/>
</dbReference>
<sequence length="600" mass="64516">MTPWQNPLLNDRDVDFLLYEVLDAPRLAELPYFAEHSRDTFDLYLRSCRRLAREVLFPAYKPMDAAPPVFEGGAVKVHPALPELIRPLVELGTIAATRPAEVGGQQLPLLVATFASVYLMAANLSACGYLGLTAGAAHLIEAFGDDALKAAFMTRLYAGEWTGTMALTEPQAGSSLADVQTRATRTEAGHYLIRGAKTFISGGDHDLTENIVHLTLARIDGAPPGIKGVSLFAVPKRRIQGGELVPNDIEVAGVIHKIGWRGLPSLSLSFGERGDCHGYLVGSPHQGVAYMFQMMNEARLMVGANAAATASVAYHEALGYALARPQGRPLGAKDPRAPQVPIVEHADVRRMLLRQKAIVEGSLSLVATTARYADLAAHAEGAAERERAQRLLDLLTPIVKTFPAEKGFEANALALQVHGGYGYSSEYLPEAWLRDQKLNSIHEGTTGIQGLDLLGRKIVAGGGAALLALGGEIQQAVDRAQRAGVEPAWCERLAASSALLGELTAELAGVGLRGEVELMLRHSADYLELVSVIVVAWQWLAMAAAAREGLARGASPAGFYEGKLCAAQYWFATELPRVEALAALCRSGEDSYARMRPEWF</sequence>
<dbReference type="InterPro" id="IPR037069">
    <property type="entry name" value="AcylCoA_DH/ox_N_sf"/>
</dbReference>
<comment type="cofactor">
    <cofactor evidence="1 5">
        <name>FAD</name>
        <dbReference type="ChEBI" id="CHEBI:57692"/>
    </cofactor>
</comment>
<dbReference type="Pfam" id="PF12806">
    <property type="entry name" value="Acyl-CoA_dh_C"/>
    <property type="match status" value="1"/>
</dbReference>
<organism evidence="10 11">
    <name type="scientific">Sorangium cellulosum</name>
    <name type="common">Polyangium cellulosum</name>
    <dbReference type="NCBI Taxonomy" id="56"/>
    <lineage>
        <taxon>Bacteria</taxon>
        <taxon>Pseudomonadati</taxon>
        <taxon>Myxococcota</taxon>
        <taxon>Polyangia</taxon>
        <taxon>Polyangiales</taxon>
        <taxon>Polyangiaceae</taxon>
        <taxon>Sorangium</taxon>
    </lineage>
</organism>
<reference evidence="10 11" key="1">
    <citation type="submission" date="2015-09" db="EMBL/GenBank/DDBJ databases">
        <title>Sorangium comparison.</title>
        <authorList>
            <person name="Zaburannyi N."/>
            <person name="Bunk B."/>
            <person name="Overmann J."/>
            <person name="Mueller R."/>
        </authorList>
    </citation>
    <scope>NUCLEOTIDE SEQUENCE [LARGE SCALE GENOMIC DNA]</scope>
    <source>
        <strain evidence="10 11">So ce26</strain>
    </source>
</reference>
<protein>
    <submittedName>
        <fullName evidence="10">Acyl-CoA dehydrogenase</fullName>
    </submittedName>
</protein>
<feature type="domain" description="Acyl-CoA dehydrogenase/oxidase N-terminal" evidence="8">
    <location>
        <begin position="79"/>
        <end position="160"/>
    </location>
</feature>
<evidence type="ECO:0000313" key="11">
    <source>
        <dbReference type="Proteomes" id="UP000238348"/>
    </source>
</evidence>